<sequence length="145" mass="15260">MGVMLDRLRRFRPVGTPGGAGPVGVPEDTRDGVPAELVAVFAALDATIVECDEIRTRSRQQAAERVAAAQAEAAGLEAAARVQASGERAELVAAIRARGDAAVDRTRATASSAATDLRRTGSQRMDRLVALVLDRLRADVRGTAR</sequence>
<proteinExistence type="predicted"/>
<dbReference type="RefSeq" id="WP_350275733.1">
    <property type="nucleotide sequence ID" value="NZ_CP158165.1"/>
</dbReference>
<accession>A0AAU7T7R5</accession>
<reference evidence="1" key="1">
    <citation type="submission" date="2024-06" db="EMBL/GenBank/DDBJ databases">
        <title>Kribbella sp. strain HUAS MG21 genome sequences.</title>
        <authorList>
            <person name="Mo P."/>
        </authorList>
    </citation>
    <scope>NUCLEOTIDE SEQUENCE</scope>
    <source>
        <strain evidence="1">HUAS MG21</strain>
    </source>
</reference>
<organism evidence="1">
    <name type="scientific">Kribbella sp. HUAS MG21</name>
    <dbReference type="NCBI Taxonomy" id="3160966"/>
    <lineage>
        <taxon>Bacteria</taxon>
        <taxon>Bacillati</taxon>
        <taxon>Actinomycetota</taxon>
        <taxon>Actinomycetes</taxon>
        <taxon>Propionibacteriales</taxon>
        <taxon>Kribbellaceae</taxon>
        <taxon>Kribbella</taxon>
    </lineage>
</organism>
<gene>
    <name evidence="1" type="ORF">ABN611_30545</name>
</gene>
<name>A0AAU7T7R5_9ACTN</name>
<evidence type="ECO:0000313" key="1">
    <source>
        <dbReference type="EMBL" id="XBV22894.1"/>
    </source>
</evidence>
<dbReference type="Gene3D" id="1.20.5.2950">
    <property type="match status" value="1"/>
</dbReference>
<protein>
    <submittedName>
        <fullName evidence="1">Uncharacterized protein</fullName>
    </submittedName>
</protein>
<dbReference type="AlphaFoldDB" id="A0AAU7T7R5"/>
<dbReference type="EMBL" id="CP158165">
    <property type="protein sequence ID" value="XBV22894.1"/>
    <property type="molecule type" value="Genomic_DNA"/>
</dbReference>